<dbReference type="InterPro" id="IPR027417">
    <property type="entry name" value="P-loop_NTPase"/>
</dbReference>
<dbReference type="SUPFAM" id="SSF53474">
    <property type="entry name" value="alpha/beta-Hydrolases"/>
    <property type="match status" value="1"/>
</dbReference>
<dbReference type="InterPro" id="IPR011989">
    <property type="entry name" value="ARM-like"/>
</dbReference>
<dbReference type="Gene3D" id="3.40.50.1820">
    <property type="entry name" value="alpha/beta hydrolase"/>
    <property type="match status" value="1"/>
</dbReference>
<dbReference type="Proteomes" id="UP001140511">
    <property type="component" value="Unassembled WGS sequence"/>
</dbReference>
<dbReference type="PROSITE" id="PS50837">
    <property type="entry name" value="NACHT"/>
    <property type="match status" value="1"/>
</dbReference>
<dbReference type="InterPro" id="IPR007111">
    <property type="entry name" value="NACHT_NTPase"/>
</dbReference>
<gene>
    <name evidence="2" type="ORF">T069G_02369</name>
</gene>
<feature type="domain" description="NACHT" evidence="1">
    <location>
        <begin position="405"/>
        <end position="537"/>
    </location>
</feature>
<reference evidence="2" key="1">
    <citation type="submission" date="2022-09" db="EMBL/GenBank/DDBJ databases">
        <title>Chromosome-level assembly of Trichoderma breve T069, a fungus used in development of biopesticide product.</title>
        <authorList>
            <person name="Lin R."/>
            <person name="Liu T."/>
        </authorList>
    </citation>
    <scope>NUCLEOTIDE SEQUENCE</scope>
    <source>
        <strain evidence="2">T069</strain>
    </source>
</reference>
<accession>A0A9W9BDZ8</accession>
<dbReference type="InterPro" id="IPR016024">
    <property type="entry name" value="ARM-type_fold"/>
</dbReference>
<dbReference type="InterPro" id="IPR055496">
    <property type="entry name" value="DUF7068"/>
</dbReference>
<dbReference type="GeneID" id="80864267"/>
<dbReference type="Pfam" id="PF13646">
    <property type="entry name" value="HEAT_2"/>
    <property type="match status" value="2"/>
</dbReference>
<dbReference type="Pfam" id="PF23238">
    <property type="entry name" value="DUF7068"/>
    <property type="match status" value="1"/>
</dbReference>
<dbReference type="SUPFAM" id="SSF52540">
    <property type="entry name" value="P-loop containing nucleoside triphosphate hydrolases"/>
    <property type="match status" value="1"/>
</dbReference>
<dbReference type="PANTHER" id="PTHR46312:SF2">
    <property type="entry name" value="NUCLEOTIDE-BINDING OLIGOMERIZATION DOMAIN-CONTAINING PROTEIN 2-LIKE"/>
    <property type="match status" value="1"/>
</dbReference>
<dbReference type="SUPFAM" id="SSF48371">
    <property type="entry name" value="ARM repeat"/>
    <property type="match status" value="1"/>
</dbReference>
<dbReference type="PANTHER" id="PTHR46312">
    <property type="entry name" value="NACHT DOMAIN-CONTAINING PROTEIN"/>
    <property type="match status" value="1"/>
</dbReference>
<name>A0A9W9BDZ8_9HYPO</name>
<dbReference type="InterPro" id="IPR029058">
    <property type="entry name" value="AB_hydrolase_fold"/>
</dbReference>
<dbReference type="RefSeq" id="XP_056030471.1">
    <property type="nucleotide sequence ID" value="XM_056169579.1"/>
</dbReference>
<keyword evidence="3" id="KW-1185">Reference proteome</keyword>
<organism evidence="2 3">
    <name type="scientific">Trichoderma breve</name>
    <dbReference type="NCBI Taxonomy" id="2034170"/>
    <lineage>
        <taxon>Eukaryota</taxon>
        <taxon>Fungi</taxon>
        <taxon>Dikarya</taxon>
        <taxon>Ascomycota</taxon>
        <taxon>Pezizomycotina</taxon>
        <taxon>Sordariomycetes</taxon>
        <taxon>Hypocreomycetidae</taxon>
        <taxon>Hypocreales</taxon>
        <taxon>Hypocreaceae</taxon>
        <taxon>Trichoderma</taxon>
    </lineage>
</organism>
<evidence type="ECO:0000313" key="2">
    <source>
        <dbReference type="EMBL" id="KAJ4861415.1"/>
    </source>
</evidence>
<dbReference type="Pfam" id="PF05729">
    <property type="entry name" value="NACHT"/>
    <property type="match status" value="1"/>
</dbReference>
<sequence length="1534" mass="175121">MDQQPRGVTLNQVNITDARDGEPDVDIIAIHGLDTKSPDTWTWRSRDSSRPDVNWLADHDMLPSKMKRARIFTCDWPADLFQESDSIPWTVREFARRLLAGIHNMRVHSTSDGGSKDRPIVFIASCLGGIILMEALTIADSPQSDYVSIRKATRGIIFLATPFRGTAFQDIASWAEPVLKTWALLGKRSVTQLLDSVKKSTFYLEELVRTFTRVCQDKDSPCKVHTFYETRETVLPRKFLPSLLLPFFDKSKPLVNSSSATLDIDSDPLPLERSHVMMNKFAGPGDTDYITVIGRLDALLQLIRDGLQQVDTWIRNKNYTADRLQIERLSGQRLPMDQCYINLIIIERPEQHLDQSTEAQSFHYSFSTQQSAGQTAETYDGMNEIELTTIFNDRQGHDGRVIHPRRILIRGRAGVGKTTLCKKIVYEFYRGTWNEWNKIFDRILWIPLRNLKSQERMRPGYNYECLFNDEYFSLPEDRSDLAKSLSKAVAAKNSTTLFLLDGLDEVFEYLDGEDIMSRFLQDLLKQPNVIITSRPSATPSPGIDLELETVGFDDTQVNAYIDADLTIKPNADKIKSFLQDHWLLRDLVRIPVQLDALCYTWDDFDSGISPDSMTSIYQAIEQKLWKKDAVRLERILKSRAQSALPAEVENRVKAETKILEILAFHGMYHDIINFTTTHLDKIIQIFPLLELTLDDTLGRLSFLRTSDSSSNFKVRSYHFIHLTFQEYFAARFFVQHWTSGEQLSVLELGGRQKKASVQKLNAEKLLRDKKYSARYDVFWRFVTGLLYTEYEEKELHRFFLAVEDQPRDLLGPVHQRLVMHCLSEVGPSDGMESFAHLRIRLEEHLSQWLEFECKFRSTSRLIRAIEFPERSLNSVLQRATEDMKKRVLESLRDRPKLPQNIIELMTAWLEESLSLNSTCTILSALHSCKDLPLPTLNAIIERLNDKHSAIREQAARLIRTQRSLPEGIRAAIAARFEHQDFPQQAEMAVVLDYELPKDMIRSFAAQLENPDPRVRQKALSALRHPFTLPEEIQRTIVAQLKDQNPDNRYQALLVLEKQRLLSESILEYIVDLLKDEEKHIRWAAWEALQYRTGLSEEILKALVAWLVSQDRDTDMIMLPYDTELEIKLSELLAPCLRDENTCSAWKLTTLQLLQDRRLPMHIIRAIAAQLEDQNKDIRIEALNAIGSAFEEGQIFPVDIFQAIAAQLTHQDKDVKEAAFQALSEQPALPDEILNVICRHLHDQDSDIRCLALSALDDRPQLSRDIVEAMAAQLKHQDQNVREQAASALGYQSVLSNEIIEALAKQLNDQDQMAKLEAAQALSGRELSEKIVEAIAELLTDHSPDIRLAALTALLANPALPERVLEAIMSRAYHDNNNGVRVAAIEVLGTQSPLSEEILEAIVARLGDSDFAVQKAAIETLRSSQTTVPENVLEIVAHNLYNQNGASWKAAVEILQGNLALPDIILRDVASYRALLETSFVQHATCCAAGSIFYVELPESFGDIFVNRHPDQFMDTIREWQREVGVPPQLDHRED</sequence>
<evidence type="ECO:0000313" key="3">
    <source>
        <dbReference type="Proteomes" id="UP001140511"/>
    </source>
</evidence>
<dbReference type="Gene3D" id="3.40.50.300">
    <property type="entry name" value="P-loop containing nucleotide triphosphate hydrolases"/>
    <property type="match status" value="1"/>
</dbReference>
<comment type="caution">
    <text evidence="2">The sequence shown here is derived from an EMBL/GenBank/DDBJ whole genome shotgun (WGS) entry which is preliminary data.</text>
</comment>
<dbReference type="EMBL" id="JAOPEN010000002">
    <property type="protein sequence ID" value="KAJ4861415.1"/>
    <property type="molecule type" value="Genomic_DNA"/>
</dbReference>
<protein>
    <submittedName>
        <fullName evidence="2">HEAT repeats domain-containing protein</fullName>
    </submittedName>
</protein>
<evidence type="ECO:0000259" key="1">
    <source>
        <dbReference type="PROSITE" id="PS50837"/>
    </source>
</evidence>
<dbReference type="Gene3D" id="1.25.10.10">
    <property type="entry name" value="Leucine-rich Repeat Variant"/>
    <property type="match status" value="4"/>
</dbReference>
<proteinExistence type="predicted"/>